<comment type="function">
    <text evidence="9">Converts cobyric acid to cobinamide by the addition of aminopropanol on the F carboxylic group.</text>
</comment>
<evidence type="ECO:0000256" key="7">
    <source>
        <dbReference type="ARBA" id="ARBA00022989"/>
    </source>
</evidence>
<protein>
    <recommendedName>
        <fullName evidence="9">Cobalamin biosynthesis protein CobD</fullName>
    </recommendedName>
</protein>
<evidence type="ECO:0000256" key="2">
    <source>
        <dbReference type="ARBA" id="ARBA00004953"/>
    </source>
</evidence>
<dbReference type="NCBIfam" id="TIGR00380">
    <property type="entry name" value="cobal_cbiB"/>
    <property type="match status" value="1"/>
</dbReference>
<dbReference type="HAMAP" id="MF_00024">
    <property type="entry name" value="CobD_CbiB"/>
    <property type="match status" value="1"/>
</dbReference>
<keyword evidence="8 9" id="KW-0472">Membrane</keyword>
<evidence type="ECO:0000256" key="1">
    <source>
        <dbReference type="ARBA" id="ARBA00004651"/>
    </source>
</evidence>
<evidence type="ECO:0000256" key="6">
    <source>
        <dbReference type="ARBA" id="ARBA00022692"/>
    </source>
</evidence>
<comment type="caution">
    <text evidence="10">The sequence shown here is derived from an EMBL/GenBank/DDBJ whole genome shotgun (WGS) entry which is preliminary data.</text>
</comment>
<dbReference type="InterPro" id="IPR004485">
    <property type="entry name" value="Cobalamin_biosynth_CobD/CbiB"/>
</dbReference>
<feature type="transmembrane region" description="Helical" evidence="9">
    <location>
        <begin position="161"/>
        <end position="183"/>
    </location>
</feature>
<evidence type="ECO:0000313" key="10">
    <source>
        <dbReference type="EMBL" id="GAA3957188.1"/>
    </source>
</evidence>
<evidence type="ECO:0000256" key="9">
    <source>
        <dbReference type="HAMAP-Rule" id="MF_00024"/>
    </source>
</evidence>
<keyword evidence="11" id="KW-1185">Reference proteome</keyword>
<dbReference type="RefSeq" id="WP_344804832.1">
    <property type="nucleotide sequence ID" value="NZ_BAABBO010000007.1"/>
</dbReference>
<organism evidence="10 11">
    <name type="scientific">Allohahella marinimesophila</name>
    <dbReference type="NCBI Taxonomy" id="1054972"/>
    <lineage>
        <taxon>Bacteria</taxon>
        <taxon>Pseudomonadati</taxon>
        <taxon>Pseudomonadota</taxon>
        <taxon>Gammaproteobacteria</taxon>
        <taxon>Oceanospirillales</taxon>
        <taxon>Hahellaceae</taxon>
        <taxon>Allohahella</taxon>
    </lineage>
</organism>
<comment type="pathway">
    <text evidence="2 9">Cofactor biosynthesis; adenosylcobalamin biosynthesis.</text>
</comment>
<feature type="transmembrane region" description="Helical" evidence="9">
    <location>
        <begin position="301"/>
        <end position="319"/>
    </location>
</feature>
<evidence type="ECO:0000313" key="11">
    <source>
        <dbReference type="Proteomes" id="UP001501337"/>
    </source>
</evidence>
<keyword evidence="5 9" id="KW-0169">Cobalamin biosynthesis</keyword>
<comment type="similarity">
    <text evidence="3 9">Belongs to the CobD/CbiB family.</text>
</comment>
<evidence type="ECO:0000256" key="3">
    <source>
        <dbReference type="ARBA" id="ARBA00006263"/>
    </source>
</evidence>
<dbReference type="Pfam" id="PF03186">
    <property type="entry name" value="CobD_Cbib"/>
    <property type="match status" value="1"/>
</dbReference>
<dbReference type="PANTHER" id="PTHR34308">
    <property type="entry name" value="COBALAMIN BIOSYNTHESIS PROTEIN CBIB"/>
    <property type="match status" value="1"/>
</dbReference>
<name>A0ABP7P037_9GAMM</name>
<keyword evidence="6 9" id="KW-0812">Transmembrane</keyword>
<evidence type="ECO:0000256" key="5">
    <source>
        <dbReference type="ARBA" id="ARBA00022573"/>
    </source>
</evidence>
<feature type="transmembrane region" description="Helical" evidence="9">
    <location>
        <begin position="60"/>
        <end position="82"/>
    </location>
</feature>
<gene>
    <name evidence="10" type="primary">cbiB</name>
    <name evidence="9" type="synonym">cobD</name>
    <name evidence="10" type="ORF">GCM10022278_14700</name>
</gene>
<dbReference type="PANTHER" id="PTHR34308:SF1">
    <property type="entry name" value="COBALAMIN BIOSYNTHESIS PROTEIN CBIB"/>
    <property type="match status" value="1"/>
</dbReference>
<evidence type="ECO:0000256" key="8">
    <source>
        <dbReference type="ARBA" id="ARBA00023136"/>
    </source>
</evidence>
<reference evidence="11" key="1">
    <citation type="journal article" date="2019" name="Int. J. Syst. Evol. Microbiol.">
        <title>The Global Catalogue of Microorganisms (GCM) 10K type strain sequencing project: providing services to taxonomists for standard genome sequencing and annotation.</title>
        <authorList>
            <consortium name="The Broad Institute Genomics Platform"/>
            <consortium name="The Broad Institute Genome Sequencing Center for Infectious Disease"/>
            <person name="Wu L."/>
            <person name="Ma J."/>
        </authorList>
    </citation>
    <scope>NUCLEOTIDE SEQUENCE [LARGE SCALE GENOMIC DNA]</scope>
    <source>
        <strain evidence="11">JCM 17555</strain>
    </source>
</reference>
<keyword evidence="7 9" id="KW-1133">Transmembrane helix</keyword>
<comment type="caution">
    <text evidence="9">Lacks conserved residue(s) required for the propagation of feature annotation.</text>
</comment>
<dbReference type="Proteomes" id="UP001501337">
    <property type="component" value="Unassembled WGS sequence"/>
</dbReference>
<keyword evidence="4 9" id="KW-1003">Cell membrane</keyword>
<accession>A0ABP7P037</accession>
<dbReference type="EMBL" id="BAABBO010000007">
    <property type="protein sequence ID" value="GAA3957188.1"/>
    <property type="molecule type" value="Genomic_DNA"/>
</dbReference>
<proteinExistence type="inferred from homology"/>
<comment type="subcellular location">
    <subcellularLocation>
        <location evidence="1 9">Cell membrane</location>
        <topology evidence="1 9">Multi-pass membrane protein</topology>
    </subcellularLocation>
</comment>
<sequence length="322" mass="34071">MLSGFIISVLVCLTAVALDHWLGEPRRFHPLVGFGSAANWLERRLNPASHAEPKALRQPLLMGVLAVATLLAPLMLVAVLAVLLLPAHILVMTDVIVLWLTLSLRGLREHAMAVAEPLEAGNLPVARQQLARIVSRQTDSLDESAVASAATESVLENGADAVFASLFWFLVAGIPGVVLHRAVNTLDAMWGYRNERFLLYGRCAARLDDGLNWIPARLTALTYAVLGNTATALTAWREQAPAWDSLNAGPVMAAGAGALGVSLGGPAPYATGLKQRPVLGKGPRPDAGTVLAAIRLLERGVALWLITLAVAALMAYLQSGGA</sequence>
<evidence type="ECO:0000256" key="4">
    <source>
        <dbReference type="ARBA" id="ARBA00022475"/>
    </source>
</evidence>